<dbReference type="SUPFAM" id="SSF49899">
    <property type="entry name" value="Concanavalin A-like lectins/glucanases"/>
    <property type="match status" value="1"/>
</dbReference>
<protein>
    <submittedName>
        <fullName evidence="3">Por secretion system C-terminal sorting domain</fullName>
    </submittedName>
</protein>
<dbReference type="NCBIfam" id="TIGR04183">
    <property type="entry name" value="Por_Secre_tail"/>
    <property type="match status" value="1"/>
</dbReference>
<gene>
    <name evidence="3" type="ORF">Rain11_0682</name>
</gene>
<feature type="region of interest" description="Disordered" evidence="1">
    <location>
        <begin position="377"/>
        <end position="414"/>
    </location>
</feature>
<dbReference type="AlphaFoldDB" id="A0A2N3IJ94"/>
<accession>A0A2N3IJ94</accession>
<organism evidence="3 4">
    <name type="scientific">Raineya orbicola</name>
    <dbReference type="NCBI Taxonomy" id="2016530"/>
    <lineage>
        <taxon>Bacteria</taxon>
        <taxon>Pseudomonadati</taxon>
        <taxon>Bacteroidota</taxon>
        <taxon>Cytophagia</taxon>
        <taxon>Cytophagales</taxon>
        <taxon>Raineyaceae</taxon>
        <taxon>Raineya</taxon>
    </lineage>
</organism>
<feature type="domain" description="Secretion system C-terminal sorting" evidence="2">
    <location>
        <begin position="780"/>
        <end position="853"/>
    </location>
</feature>
<evidence type="ECO:0000313" key="3">
    <source>
        <dbReference type="EMBL" id="PKQ70303.1"/>
    </source>
</evidence>
<dbReference type="Pfam" id="PF07610">
    <property type="entry name" value="DUF1573"/>
    <property type="match status" value="1"/>
</dbReference>
<keyword evidence="4" id="KW-1185">Reference proteome</keyword>
<dbReference type="Gene3D" id="2.60.40.10">
    <property type="entry name" value="Immunoglobulins"/>
    <property type="match status" value="2"/>
</dbReference>
<dbReference type="GO" id="GO:0005975">
    <property type="term" value="P:carbohydrate metabolic process"/>
    <property type="evidence" value="ECO:0007669"/>
    <property type="project" value="UniProtKB-ARBA"/>
</dbReference>
<sequence length="855" mass="90081">MRHKYFTSWKNYFWTWLLLLTASVSWGQVSSTYIFSQATGTYTPITGGTVLGTGTIVDDNNYNNQPIGFTFNYNGTNYTNFSLNANGFIAMGATVSNSYTAISTGASNNVIAALNRDLQGTATGEIRYETIGTAPNRVLVIQWTDFASYSSTGSGAGDDFDFQIRLFETTNEIRIVYGNFVKNATSRTVQVGLRGNSNTDFNNRTTTTNWASSAAGTTNGATMTLSTTVLPSSGLTYIWSVPTPCSGTPPTQTASVSPTSACVGSPITLSVPPVVALNIAYQWQYSTDGGTTWNNIAGATSASSTTSMPAVSAVFRCLVTCTNSSQTTPSTTTSAVTPTGAPTYATLPYSQNFEATWQSSACVVAPAGQDRPDASWVNTPSQGNQSWRQDNTTTTLSGWNSVPSSPYGSNPTGANGTSRSARFCSYWAPSGSNGLLDLYINLSSTTLNKVLSFYYINPGGVDNLAVLISTDGGFSFTPLTTTPANPLGVQTQWTLVTATITSSSPTTVIRFRATSDYSSTVHDIGIDEVSIIVPPDIEVYGNSILIPNGSVVLSVANNTDFGTISVASTPFVDRTFTITNPGTQPLNITSVTSSNANFIIQSPPSSPIVSGSSNFVVRFQPSTFGTFSSTITINNNVPGKNPYTFRVGGVATAPTIAVSGLGNNIPNNKTLTMASDGTFLGVGNNLTSTFTITNNGNENLGINSITTPNGSSFSVSGAPSSVAANGGTANFNVSFNPANGAKIDTVIIRSNAANAPTFRFLVSAGGVVSALDLNDAELQISPNPSNGIFNVKINNPIYNNISAVVYDVSGRAVQTYQVPQFNGSMDVDLSRLEKGTYILLIETNGERVARKLIKQ</sequence>
<dbReference type="Pfam" id="PF18962">
    <property type="entry name" value="Por_Secre_tail"/>
    <property type="match status" value="1"/>
</dbReference>
<dbReference type="EMBL" id="NKXO01000008">
    <property type="protein sequence ID" value="PKQ70303.1"/>
    <property type="molecule type" value="Genomic_DNA"/>
</dbReference>
<dbReference type="InterPro" id="IPR011467">
    <property type="entry name" value="DUF1573"/>
</dbReference>
<dbReference type="Proteomes" id="UP000233387">
    <property type="component" value="Unassembled WGS sequence"/>
</dbReference>
<dbReference type="Gene3D" id="2.60.120.200">
    <property type="match status" value="1"/>
</dbReference>
<dbReference type="GO" id="GO:0004553">
    <property type="term" value="F:hydrolase activity, hydrolyzing O-glycosyl compounds"/>
    <property type="evidence" value="ECO:0007669"/>
    <property type="project" value="UniProtKB-ARBA"/>
</dbReference>
<dbReference type="InterPro" id="IPR013320">
    <property type="entry name" value="ConA-like_dom_sf"/>
</dbReference>
<dbReference type="NCBIfam" id="NF012200">
    <property type="entry name" value="choice_anch_D"/>
    <property type="match status" value="2"/>
</dbReference>
<name>A0A2N3IJ94_9BACT</name>
<evidence type="ECO:0000256" key="1">
    <source>
        <dbReference type="SAM" id="MobiDB-lite"/>
    </source>
</evidence>
<dbReference type="RefSeq" id="WP_165778065.1">
    <property type="nucleotide sequence ID" value="NZ_NKXO01000008.1"/>
</dbReference>
<dbReference type="InterPro" id="IPR026444">
    <property type="entry name" value="Secre_tail"/>
</dbReference>
<reference evidence="3 4" key="1">
    <citation type="submission" date="2017-06" db="EMBL/GenBank/DDBJ databases">
        <title>Raineya orbicola gen. nov., sp. nov. a slightly thermophilic bacterium of the phylum Bacteroidetes and the description of Raineyaceae fam. nov.</title>
        <authorList>
            <person name="Albuquerque L."/>
            <person name="Polonia A.R.M."/>
            <person name="Barroso C."/>
            <person name="Froufe H.J.C."/>
            <person name="Lage O."/>
            <person name="Lobo-Da-Cunha A."/>
            <person name="Egas C."/>
            <person name="Da Costa M.S."/>
        </authorList>
    </citation>
    <scope>NUCLEOTIDE SEQUENCE [LARGE SCALE GENOMIC DNA]</scope>
    <source>
        <strain evidence="3 4">SPSPC-11</strain>
    </source>
</reference>
<proteinExistence type="predicted"/>
<comment type="caution">
    <text evidence="3">The sequence shown here is derived from an EMBL/GenBank/DDBJ whole genome shotgun (WGS) entry which is preliminary data.</text>
</comment>
<dbReference type="Gene3D" id="2.60.40.2700">
    <property type="match status" value="1"/>
</dbReference>
<evidence type="ECO:0000259" key="2">
    <source>
        <dbReference type="Pfam" id="PF18962"/>
    </source>
</evidence>
<dbReference type="InterPro" id="IPR013783">
    <property type="entry name" value="Ig-like_fold"/>
</dbReference>
<evidence type="ECO:0000313" key="4">
    <source>
        <dbReference type="Proteomes" id="UP000233387"/>
    </source>
</evidence>